<sequence>MILAEVKLMPKQALVLGATGLIGQAIMQLLLEHAAYEKVRIITRRPITFSHSKLEAHVIPFDQLHRYPLLFQVDEVYCALGTTIKKAKTKENFRLVDFNYPYQAATIAQKQGIQQFLLVTGTGANKNSFFFYNRVKGELEEAIQKLNIPSIHIFRPSLLLGKRDEFRSKEKVAEIFMKMTEFLMIGPLTKYRAIQGEDVAKAMIQVANQNRKGYQIYDSQETQKLADAFTISSS</sequence>
<evidence type="ECO:0000313" key="4">
    <source>
        <dbReference type="EMBL" id="RAL22729.1"/>
    </source>
</evidence>
<dbReference type="SUPFAM" id="SSF51735">
    <property type="entry name" value="NAD(P)-binding Rossmann-fold domains"/>
    <property type="match status" value="1"/>
</dbReference>
<evidence type="ECO:0000259" key="3">
    <source>
        <dbReference type="Pfam" id="PF01370"/>
    </source>
</evidence>
<evidence type="ECO:0000256" key="1">
    <source>
        <dbReference type="ARBA" id="ARBA00004370"/>
    </source>
</evidence>
<comment type="caution">
    <text evidence="4">The sequence shown here is derived from an EMBL/GenBank/DDBJ whole genome shotgun (WGS) entry which is preliminary data.</text>
</comment>
<dbReference type="InterPro" id="IPR001509">
    <property type="entry name" value="Epimerase_deHydtase"/>
</dbReference>
<dbReference type="Pfam" id="PF01370">
    <property type="entry name" value="Epimerase"/>
    <property type="match status" value="1"/>
</dbReference>
<accession>A0A364K346</accession>
<dbReference type="Gene3D" id="3.40.50.720">
    <property type="entry name" value="NAD(P)-binding Rossmann-like Domain"/>
    <property type="match status" value="1"/>
</dbReference>
<dbReference type="EMBL" id="QJKK01000008">
    <property type="protein sequence ID" value="RAL22729.1"/>
    <property type="molecule type" value="Genomic_DNA"/>
</dbReference>
<comment type="subcellular location">
    <subcellularLocation>
        <location evidence="1">Membrane</location>
    </subcellularLocation>
</comment>
<keyword evidence="5" id="KW-1185">Reference proteome</keyword>
<reference evidence="4 5" key="1">
    <citation type="submission" date="2018-06" db="EMBL/GenBank/DDBJ databases">
        <title>Thermoflavimicrobium daqus sp. nov., a thermophilic microbe isolated from Moutai-flavour Daqu.</title>
        <authorList>
            <person name="Wang X."/>
            <person name="Zhou H."/>
        </authorList>
    </citation>
    <scope>NUCLEOTIDE SEQUENCE [LARGE SCALE GENOMIC DNA]</scope>
    <source>
        <strain evidence="4 5">FBKL4.011</strain>
    </source>
</reference>
<dbReference type="OrthoDB" id="9798632at2"/>
<evidence type="ECO:0000256" key="2">
    <source>
        <dbReference type="ARBA" id="ARBA00023136"/>
    </source>
</evidence>
<evidence type="ECO:0000313" key="5">
    <source>
        <dbReference type="Proteomes" id="UP000251213"/>
    </source>
</evidence>
<dbReference type="CDD" id="cd05250">
    <property type="entry name" value="CC3_like_SDR_a"/>
    <property type="match status" value="1"/>
</dbReference>
<protein>
    <submittedName>
        <fullName evidence="4">Oxidoreductase</fullName>
    </submittedName>
</protein>
<dbReference type="AlphaFoldDB" id="A0A364K346"/>
<dbReference type="PANTHER" id="PTHR14097:SF7">
    <property type="entry name" value="OXIDOREDUCTASE HTATIP2"/>
    <property type="match status" value="1"/>
</dbReference>
<dbReference type="Proteomes" id="UP000251213">
    <property type="component" value="Unassembled WGS sequence"/>
</dbReference>
<proteinExistence type="predicted"/>
<feature type="domain" description="NAD-dependent epimerase/dehydratase" evidence="3">
    <location>
        <begin position="13"/>
        <end position="119"/>
    </location>
</feature>
<reference evidence="4 5" key="2">
    <citation type="submission" date="2018-06" db="EMBL/GenBank/DDBJ databases">
        <authorList>
            <person name="Zhirakovskaya E."/>
        </authorList>
    </citation>
    <scope>NUCLEOTIDE SEQUENCE [LARGE SCALE GENOMIC DNA]</scope>
    <source>
        <strain evidence="4 5">FBKL4.011</strain>
    </source>
</reference>
<gene>
    <name evidence="4" type="ORF">DL897_13520</name>
</gene>
<name>A0A364K346_9BACL</name>
<organism evidence="4 5">
    <name type="scientific">Thermoflavimicrobium daqui</name>
    <dbReference type="NCBI Taxonomy" id="2137476"/>
    <lineage>
        <taxon>Bacteria</taxon>
        <taxon>Bacillati</taxon>
        <taxon>Bacillota</taxon>
        <taxon>Bacilli</taxon>
        <taxon>Bacillales</taxon>
        <taxon>Thermoactinomycetaceae</taxon>
        <taxon>Thermoflavimicrobium</taxon>
    </lineage>
</organism>
<dbReference type="GO" id="GO:0016020">
    <property type="term" value="C:membrane"/>
    <property type="evidence" value="ECO:0007669"/>
    <property type="project" value="UniProtKB-SubCell"/>
</dbReference>
<dbReference type="InterPro" id="IPR036291">
    <property type="entry name" value="NAD(P)-bd_dom_sf"/>
</dbReference>
<dbReference type="PANTHER" id="PTHR14097">
    <property type="entry name" value="OXIDOREDUCTASE HTATIP2"/>
    <property type="match status" value="1"/>
</dbReference>
<keyword evidence="2" id="KW-0472">Membrane</keyword>